<dbReference type="InterPro" id="IPR020471">
    <property type="entry name" value="AKR"/>
</dbReference>
<proteinExistence type="predicted"/>
<dbReference type="Gene3D" id="3.20.20.100">
    <property type="entry name" value="NADP-dependent oxidoreductase domain"/>
    <property type="match status" value="1"/>
</dbReference>
<name>A0A3D8S7P1_9HELO</name>
<feature type="domain" description="NADP-dependent oxidoreductase" evidence="2">
    <location>
        <begin position="7"/>
        <end position="300"/>
    </location>
</feature>
<dbReference type="PANTHER" id="PTHR43364:SF4">
    <property type="entry name" value="NAD(P)-LINKED OXIDOREDUCTASE SUPERFAMILY PROTEIN"/>
    <property type="match status" value="1"/>
</dbReference>
<dbReference type="STRING" id="1849047.A0A3D8S7P1"/>
<keyword evidence="1" id="KW-0560">Oxidoreductase</keyword>
<dbReference type="InterPro" id="IPR023210">
    <property type="entry name" value="NADP_OxRdtase_dom"/>
</dbReference>
<dbReference type="Proteomes" id="UP000256645">
    <property type="component" value="Unassembled WGS sequence"/>
</dbReference>
<evidence type="ECO:0000313" key="3">
    <source>
        <dbReference type="EMBL" id="RDW82306.1"/>
    </source>
</evidence>
<dbReference type="SUPFAM" id="SSF51430">
    <property type="entry name" value="NAD(P)-linked oxidoreductase"/>
    <property type="match status" value="1"/>
</dbReference>
<dbReference type="CDD" id="cd19075">
    <property type="entry name" value="AKR_AKR7A1-5"/>
    <property type="match status" value="1"/>
</dbReference>
<sequence length="319" mass="34633">MASTPIIIFGAAGFAALDAASQAEFSKILQANSVKDIDTANLYSGSEAALGTQGWPKNFTIHTKAPGFQRGCLKKQSVLDGMEKSLTNLGLGSVETYFLHSPDPDTPIEETLSTISELYEAGKFKHFGLSNFKPEHVQEIYDIQQSNGKVLPTVYQGNYNAAARHIESDLFPVLRKLKISFYAYSPIAGGFLVKSAKSLRAGTDVGRFAEGAPAAKLYNSLYRKESMLDALDEWEAIANGLGISKVALAYRWVTFNSALNASLGDGVILGASKASQLKESLAAFKDGPLDAETVKKIDGFWMKVEKDAPYDNYSTFIKQ</sequence>
<dbReference type="OrthoDB" id="2310150at2759"/>
<evidence type="ECO:0000256" key="1">
    <source>
        <dbReference type="ARBA" id="ARBA00023002"/>
    </source>
</evidence>
<dbReference type="PANTHER" id="PTHR43364">
    <property type="entry name" value="NADH-SPECIFIC METHYLGLYOXAL REDUCTASE-RELATED"/>
    <property type="match status" value="1"/>
</dbReference>
<evidence type="ECO:0000313" key="4">
    <source>
        <dbReference type="Proteomes" id="UP000256645"/>
    </source>
</evidence>
<dbReference type="AlphaFoldDB" id="A0A3D8S7P1"/>
<dbReference type="InterPro" id="IPR050523">
    <property type="entry name" value="AKR_Detox_Biosynth"/>
</dbReference>
<dbReference type="GO" id="GO:0016491">
    <property type="term" value="F:oxidoreductase activity"/>
    <property type="evidence" value="ECO:0007669"/>
    <property type="project" value="UniProtKB-KW"/>
</dbReference>
<dbReference type="EMBL" id="PDLM01000003">
    <property type="protein sequence ID" value="RDW82306.1"/>
    <property type="molecule type" value="Genomic_DNA"/>
</dbReference>
<dbReference type="Pfam" id="PF00248">
    <property type="entry name" value="Aldo_ket_red"/>
    <property type="match status" value="1"/>
</dbReference>
<organism evidence="3 4">
    <name type="scientific">Coleophoma cylindrospora</name>
    <dbReference type="NCBI Taxonomy" id="1849047"/>
    <lineage>
        <taxon>Eukaryota</taxon>
        <taxon>Fungi</taxon>
        <taxon>Dikarya</taxon>
        <taxon>Ascomycota</taxon>
        <taxon>Pezizomycotina</taxon>
        <taxon>Leotiomycetes</taxon>
        <taxon>Helotiales</taxon>
        <taxon>Dermateaceae</taxon>
        <taxon>Coleophoma</taxon>
    </lineage>
</organism>
<accession>A0A3D8S7P1</accession>
<reference evidence="3 4" key="1">
    <citation type="journal article" date="2018" name="IMA Fungus">
        <title>IMA Genome-F 9: Draft genome sequence of Annulohypoxylon stygium, Aspergillus mulundensis, Berkeleyomyces basicola (syn. Thielaviopsis basicola), Ceratocystis smalleyi, two Cercospora beticola strains, Coleophoma cylindrospora, Fusarium fracticaudum, Phialophora cf. hyalina, and Morchella septimelata.</title>
        <authorList>
            <person name="Wingfield B.D."/>
            <person name="Bills G.F."/>
            <person name="Dong Y."/>
            <person name="Huang W."/>
            <person name="Nel W.J."/>
            <person name="Swalarsk-Parry B.S."/>
            <person name="Vaghefi N."/>
            <person name="Wilken P.M."/>
            <person name="An Z."/>
            <person name="de Beer Z.W."/>
            <person name="De Vos L."/>
            <person name="Chen L."/>
            <person name="Duong T.A."/>
            <person name="Gao Y."/>
            <person name="Hammerbacher A."/>
            <person name="Kikkert J.R."/>
            <person name="Li Y."/>
            <person name="Li H."/>
            <person name="Li K."/>
            <person name="Li Q."/>
            <person name="Liu X."/>
            <person name="Ma X."/>
            <person name="Naidoo K."/>
            <person name="Pethybridge S.J."/>
            <person name="Sun J."/>
            <person name="Steenkamp E.T."/>
            <person name="van der Nest M.A."/>
            <person name="van Wyk S."/>
            <person name="Wingfield M.J."/>
            <person name="Xiong C."/>
            <person name="Yue Q."/>
            <person name="Zhang X."/>
        </authorList>
    </citation>
    <scope>NUCLEOTIDE SEQUENCE [LARGE SCALE GENOMIC DNA]</scope>
    <source>
        <strain evidence="3 4">BP6252</strain>
    </source>
</reference>
<protein>
    <recommendedName>
        <fullName evidence="2">NADP-dependent oxidoreductase domain-containing protein</fullName>
    </recommendedName>
</protein>
<gene>
    <name evidence="3" type="ORF">BP6252_03418</name>
</gene>
<keyword evidence="4" id="KW-1185">Reference proteome</keyword>
<evidence type="ECO:0000259" key="2">
    <source>
        <dbReference type="Pfam" id="PF00248"/>
    </source>
</evidence>
<dbReference type="PRINTS" id="PR00069">
    <property type="entry name" value="ALDKETRDTASE"/>
</dbReference>
<comment type="caution">
    <text evidence="3">The sequence shown here is derived from an EMBL/GenBank/DDBJ whole genome shotgun (WGS) entry which is preliminary data.</text>
</comment>
<dbReference type="InterPro" id="IPR036812">
    <property type="entry name" value="NAD(P)_OxRdtase_dom_sf"/>
</dbReference>